<feature type="non-terminal residue" evidence="12">
    <location>
        <position position="891"/>
    </location>
</feature>
<evidence type="ECO:0000313" key="13">
    <source>
        <dbReference type="Proteomes" id="UP000570592"/>
    </source>
</evidence>
<protein>
    <submittedName>
        <fullName evidence="12">MATN2 protein</fullName>
    </submittedName>
</protein>
<dbReference type="PROSITE" id="PS01186">
    <property type="entry name" value="EGF_2"/>
    <property type="match status" value="9"/>
</dbReference>
<feature type="domain" description="VWFA" evidence="11">
    <location>
        <begin position="12"/>
        <end position="191"/>
    </location>
</feature>
<dbReference type="PROSITE" id="PS50026">
    <property type="entry name" value="EGF_3"/>
    <property type="match status" value="1"/>
</dbReference>
<dbReference type="PANTHER" id="PTHR24020:SF35">
    <property type="entry name" value="MATRILIN-2"/>
    <property type="match status" value="1"/>
</dbReference>
<keyword evidence="7" id="KW-1015">Disulfide bond</keyword>
<dbReference type="PRINTS" id="PR00453">
    <property type="entry name" value="VWFADOMAIN"/>
</dbReference>
<evidence type="ECO:0000256" key="1">
    <source>
        <dbReference type="ARBA" id="ARBA00004613"/>
    </source>
</evidence>
<dbReference type="Pfam" id="PF07645">
    <property type="entry name" value="EGF_CA"/>
    <property type="match status" value="2"/>
</dbReference>
<organism evidence="12 13">
    <name type="scientific">Pardalotus punctatus</name>
    <name type="common">spotted pardalote</name>
    <dbReference type="NCBI Taxonomy" id="254575"/>
    <lineage>
        <taxon>Eukaryota</taxon>
        <taxon>Metazoa</taxon>
        <taxon>Chordata</taxon>
        <taxon>Craniata</taxon>
        <taxon>Vertebrata</taxon>
        <taxon>Euteleostomi</taxon>
        <taxon>Archelosauria</taxon>
        <taxon>Archosauria</taxon>
        <taxon>Dinosauria</taxon>
        <taxon>Saurischia</taxon>
        <taxon>Theropoda</taxon>
        <taxon>Coelurosauria</taxon>
        <taxon>Aves</taxon>
        <taxon>Neognathae</taxon>
        <taxon>Neoaves</taxon>
        <taxon>Telluraves</taxon>
        <taxon>Australaves</taxon>
        <taxon>Passeriformes</taxon>
        <taxon>Meliphagoidea</taxon>
        <taxon>Pardalotidae</taxon>
        <taxon>Pardalotus</taxon>
    </lineage>
</organism>
<dbReference type="AlphaFoldDB" id="A0A7L3IA12"/>
<comment type="caution">
    <text evidence="9">Lacks conserved residue(s) required for the propagation of feature annotation.</text>
</comment>
<dbReference type="SMART" id="SM01279">
    <property type="entry name" value="Matrilin_ccoil"/>
    <property type="match status" value="1"/>
</dbReference>
<name>A0A7L3IA12_9PASS</name>
<keyword evidence="6" id="KW-0175">Coiled coil</keyword>
<evidence type="ECO:0000313" key="12">
    <source>
        <dbReference type="EMBL" id="NXU13431.1"/>
    </source>
</evidence>
<evidence type="ECO:0000256" key="8">
    <source>
        <dbReference type="ARBA" id="ARBA00023180"/>
    </source>
</evidence>
<keyword evidence="3 9" id="KW-0245">EGF-like domain</keyword>
<dbReference type="InterPro" id="IPR036465">
    <property type="entry name" value="vWFA_dom_sf"/>
</dbReference>
<dbReference type="SUPFAM" id="SSF57184">
    <property type="entry name" value="Growth factor receptor domain"/>
    <property type="match status" value="2"/>
</dbReference>
<dbReference type="PANTHER" id="PTHR24020">
    <property type="entry name" value="COLLAGEN ALPHA"/>
    <property type="match status" value="1"/>
</dbReference>
<dbReference type="Gene3D" id="2.10.25.10">
    <property type="entry name" value="Laminin"/>
    <property type="match status" value="10"/>
</dbReference>
<evidence type="ECO:0000256" key="4">
    <source>
        <dbReference type="ARBA" id="ARBA00022729"/>
    </source>
</evidence>
<evidence type="ECO:0000259" key="10">
    <source>
        <dbReference type="PROSITE" id="PS50026"/>
    </source>
</evidence>
<dbReference type="CDD" id="cd00054">
    <property type="entry name" value="EGF_CA"/>
    <property type="match status" value="2"/>
</dbReference>
<keyword evidence="2" id="KW-0964">Secreted</keyword>
<dbReference type="SMART" id="SM00327">
    <property type="entry name" value="VWA"/>
    <property type="match status" value="2"/>
</dbReference>
<dbReference type="InterPro" id="IPR036337">
    <property type="entry name" value="Matrilin_CC_sf"/>
</dbReference>
<comment type="subcellular location">
    <subcellularLocation>
        <location evidence="1">Secreted</location>
    </subcellularLocation>
</comment>
<dbReference type="InterPro" id="IPR000742">
    <property type="entry name" value="EGF"/>
</dbReference>
<dbReference type="InterPro" id="IPR050525">
    <property type="entry name" value="ECM_Assembly_Org"/>
</dbReference>
<dbReference type="SUPFAM" id="SSF53300">
    <property type="entry name" value="vWA-like"/>
    <property type="match status" value="2"/>
</dbReference>
<dbReference type="Gene3D" id="3.40.50.410">
    <property type="entry name" value="von Willebrand factor, type A domain"/>
    <property type="match status" value="2"/>
</dbReference>
<dbReference type="InterPro" id="IPR019466">
    <property type="entry name" value="Matrilin_CC_trimer"/>
</dbReference>
<dbReference type="CDD" id="cd01475">
    <property type="entry name" value="vWA_Matrilin"/>
    <property type="match status" value="1"/>
</dbReference>
<dbReference type="InterPro" id="IPR009030">
    <property type="entry name" value="Growth_fac_rcpt_cys_sf"/>
</dbReference>
<dbReference type="FunFam" id="2.10.25.10:FF:000041">
    <property type="entry name" value="matrilin-2 isoform X1"/>
    <property type="match status" value="6"/>
</dbReference>
<dbReference type="SUPFAM" id="SSF57196">
    <property type="entry name" value="EGF/Laminin"/>
    <property type="match status" value="4"/>
</dbReference>
<dbReference type="PROSITE" id="PS50234">
    <property type="entry name" value="VWFA"/>
    <property type="match status" value="2"/>
</dbReference>
<dbReference type="FunFam" id="3.40.50.410:FF:000004">
    <property type="entry name" value="collagen alpha-6(VI) chain"/>
    <property type="match status" value="2"/>
</dbReference>
<feature type="non-terminal residue" evidence="12">
    <location>
        <position position="1"/>
    </location>
</feature>
<dbReference type="EMBL" id="VZTX01013898">
    <property type="protein sequence ID" value="NXU13431.1"/>
    <property type="molecule type" value="Genomic_DNA"/>
</dbReference>
<dbReference type="GO" id="GO:0005576">
    <property type="term" value="C:extracellular region"/>
    <property type="evidence" value="ECO:0007669"/>
    <property type="project" value="UniProtKB-SubCell"/>
</dbReference>
<accession>A0A7L3IA12</accession>
<keyword evidence="13" id="KW-1185">Reference proteome</keyword>
<evidence type="ECO:0000256" key="6">
    <source>
        <dbReference type="ARBA" id="ARBA00023054"/>
    </source>
</evidence>
<keyword evidence="4" id="KW-0732">Signal</keyword>
<keyword evidence="8" id="KW-0325">Glycoprotein</keyword>
<dbReference type="InterPro" id="IPR000152">
    <property type="entry name" value="EGF-type_Asp/Asn_hydroxyl_site"/>
</dbReference>
<evidence type="ECO:0000256" key="9">
    <source>
        <dbReference type="PROSITE-ProRule" id="PRU00076"/>
    </source>
</evidence>
<dbReference type="Pfam" id="PF14670">
    <property type="entry name" value="FXa_inhibition"/>
    <property type="match status" value="8"/>
</dbReference>
<evidence type="ECO:0000256" key="7">
    <source>
        <dbReference type="ARBA" id="ARBA00023157"/>
    </source>
</evidence>
<proteinExistence type="predicted"/>
<evidence type="ECO:0000256" key="5">
    <source>
        <dbReference type="ARBA" id="ARBA00022737"/>
    </source>
</evidence>
<evidence type="ECO:0000256" key="2">
    <source>
        <dbReference type="ARBA" id="ARBA00022525"/>
    </source>
</evidence>
<sequence>LLENTCSNKRLDLVFIIDSSRSVRHYDFEKVKEFILTILQFLDISPDATRVGLIQYGSTVKQEFSLKTFRRKQDIERAVKRMMHLATGTMTGLALQYAVNIAFSETEGARPLRQNVPRIIMIMTDGRPQDPVAEIAAKARNSGILIFAIGVGRVDMNTLKSIGSEPHEEHVFLVANFSQIETLTSVFQTKLCVPHMCSIVEHHCDHFCINTPGSYLCRCKQGYILNADQKTCSTQDLCAVEKHACEQICVNTPGSYVCQCYDGYELDVNGKNCVVVDFCALDNQGCQHECVNTEDSYYCKCHPGFMLNPDKRTCRRPDYCSLQDHGCEQECVNTDDSYFCQCQEGFRLNPDKKTCKKVDFCALAQHDCEHECVNVEESFVCKCHSGYTQQHHGNTCSNELDHCAESNHGCEQLCLNTGDSYVCQCSEGFLINEDLKTCTRVDYCALSDHGCEHLCVNGDRSYTCQCFEGYRLRNDGRTCKHKDLCSSVHHGCEHVCVNADESYICQCYEGFALREDGRTCRSKDICKSVNHGCEHVCASAGDSFVCKCQEGFLLREDGKTCRNKDVCKSVDHGCEYACVNNDDSYICKCQEGYVLKEDQKTCRRCTEGPIDLVFVIDGSKSLGEENFEIVKQFVLGILDTLEISPKAARVGLLQYSTEVRTEFTLRQFSSAKEMKKAVSQMKYMGRGSMTGLALRQMSERSFTETEGARPFSANVPRISIVFTDGRAQDEVSEWATRAKQRGIIIYAIGIGKAIEEELLEIASEPSYKHLFYAEDFTALEDISEELRAQICEALRDSPHQQDASSWRLHKTGPQPSGPESTTIAITDVIDCPHLAVHHKYLFEDSHSTTGNQCFCFSAKASKDNDQCKCENLVTFQNYATNEVRKLTQRYI</sequence>
<dbReference type="GO" id="GO:0005509">
    <property type="term" value="F:calcium ion binding"/>
    <property type="evidence" value="ECO:0007669"/>
    <property type="project" value="InterPro"/>
</dbReference>
<dbReference type="Gene3D" id="1.20.5.30">
    <property type="match status" value="1"/>
</dbReference>
<comment type="caution">
    <text evidence="12">The sequence shown here is derived from an EMBL/GenBank/DDBJ whole genome shotgun (WGS) entry which is preliminary data.</text>
</comment>
<dbReference type="Pfam" id="PF00092">
    <property type="entry name" value="VWA"/>
    <property type="match status" value="2"/>
</dbReference>
<evidence type="ECO:0000259" key="11">
    <source>
        <dbReference type="PROSITE" id="PS50234"/>
    </source>
</evidence>
<keyword evidence="5" id="KW-0677">Repeat</keyword>
<dbReference type="InterPro" id="IPR001881">
    <property type="entry name" value="EGF-like_Ca-bd_dom"/>
</dbReference>
<dbReference type="Proteomes" id="UP000570592">
    <property type="component" value="Unassembled WGS sequence"/>
</dbReference>
<gene>
    <name evidence="12" type="primary">Matn2</name>
    <name evidence="12" type="ORF">PARPUN_R07246</name>
</gene>
<feature type="domain" description="EGF-like" evidence="10">
    <location>
        <begin position="275"/>
        <end position="315"/>
    </location>
</feature>
<dbReference type="PROSITE" id="PS00010">
    <property type="entry name" value="ASX_HYDROXYL"/>
    <property type="match status" value="2"/>
</dbReference>
<dbReference type="InterPro" id="IPR049883">
    <property type="entry name" value="NOTCH1_EGF-like"/>
</dbReference>
<dbReference type="Pfam" id="PF10393">
    <property type="entry name" value="Matrilin_ccoil"/>
    <property type="match status" value="1"/>
</dbReference>
<reference evidence="12 13" key="1">
    <citation type="submission" date="2019-09" db="EMBL/GenBank/DDBJ databases">
        <title>Bird 10,000 Genomes (B10K) Project - Family phase.</title>
        <authorList>
            <person name="Zhang G."/>
        </authorList>
    </citation>
    <scope>NUCLEOTIDE SEQUENCE [LARGE SCALE GENOMIC DNA]</scope>
    <source>
        <strain evidence="12">B10K-DU-029-51</strain>
    </source>
</reference>
<evidence type="ECO:0000256" key="3">
    <source>
        <dbReference type="ARBA" id="ARBA00022536"/>
    </source>
</evidence>
<feature type="domain" description="VWFA" evidence="11">
    <location>
        <begin position="611"/>
        <end position="786"/>
    </location>
</feature>
<dbReference type="InterPro" id="IPR002035">
    <property type="entry name" value="VWF_A"/>
</dbReference>
<dbReference type="SMART" id="SM00181">
    <property type="entry name" value="EGF"/>
    <property type="match status" value="10"/>
</dbReference>
<dbReference type="SMART" id="SM00179">
    <property type="entry name" value="EGF_CA"/>
    <property type="match status" value="10"/>
</dbReference>